<protein>
    <submittedName>
        <fullName evidence="1">Uncharacterized protein</fullName>
    </submittedName>
</protein>
<dbReference type="EMBL" id="OBKZ01000028">
    <property type="protein sequence ID" value="SOB53384.1"/>
    <property type="molecule type" value="Genomic_DNA"/>
</dbReference>
<evidence type="ECO:0000313" key="2">
    <source>
        <dbReference type="Proteomes" id="UP000219564"/>
    </source>
</evidence>
<dbReference type="AlphaFoldDB" id="A0AAX2H9L9"/>
<reference evidence="1 2" key="1">
    <citation type="submission" date="2017-08" db="EMBL/GenBank/DDBJ databases">
        <authorList>
            <person name="Chaillou S."/>
        </authorList>
    </citation>
    <scope>NUCLEOTIDE SEQUENCE [LARGE SCALE GENOMIC DNA]</scope>
    <source>
        <strain evidence="1 2">MFPA15A1205</strain>
    </source>
</reference>
<comment type="caution">
    <text evidence="1">The sequence shown here is derived from an EMBL/GenBank/DDBJ whole genome shotgun (WGS) entry which is preliminary data.</text>
</comment>
<organism evidence="1 2">
    <name type="scientific">Pseudomonas lundensis</name>
    <dbReference type="NCBI Taxonomy" id="86185"/>
    <lineage>
        <taxon>Bacteria</taxon>
        <taxon>Pseudomonadati</taxon>
        <taxon>Pseudomonadota</taxon>
        <taxon>Gammaproteobacteria</taxon>
        <taxon>Pseudomonadales</taxon>
        <taxon>Pseudomonadaceae</taxon>
        <taxon>Pseudomonas</taxon>
    </lineage>
</organism>
<gene>
    <name evidence="1" type="ORF">PLUA15_340004</name>
</gene>
<name>A0AAX2H9L9_9PSED</name>
<proteinExistence type="predicted"/>
<sequence>MMQTSSPPEALEKVVVSMFDEPSDCSGIGTAHKAELMKLTWFDRPESG</sequence>
<evidence type="ECO:0000313" key="1">
    <source>
        <dbReference type="EMBL" id="SOB53384.1"/>
    </source>
</evidence>
<dbReference type="Proteomes" id="UP000219564">
    <property type="component" value="Unassembled WGS sequence"/>
</dbReference>
<accession>A0AAX2H9L9</accession>